<dbReference type="Proteomes" id="UP001338125">
    <property type="component" value="Unassembled WGS sequence"/>
</dbReference>
<name>A0ABR0SI38_9HYPO</name>
<evidence type="ECO:0000313" key="2">
    <source>
        <dbReference type="Proteomes" id="UP001338125"/>
    </source>
</evidence>
<dbReference type="EMBL" id="JAVFKD010000012">
    <property type="protein sequence ID" value="KAK5991827.1"/>
    <property type="molecule type" value="Genomic_DNA"/>
</dbReference>
<evidence type="ECO:0000313" key="1">
    <source>
        <dbReference type="EMBL" id="KAK5991827.1"/>
    </source>
</evidence>
<gene>
    <name evidence="1" type="ORF">PT974_05213</name>
</gene>
<sequence length="452" mass="50697">MALFQASFSHSWTQHPAQVSSNGFTMDCLPSELVELICSWIHVDRKTTYKHVRRNLLVWNAWGIVTQFTQTLANIFLTSKKYREIALPYIYSHITVEEHDMTQLPLFVHVLCRNTALRPLVKDVDVRCLLNLIDLDPELIGAIFEDTANQFPLPPLGSWSCDKCPGNCSRRHGTCGHCIRLLSLLEITLDIGLLTTRGLFSLTAACKALVSCHFYSRGSNGLFPDAAYSKSLDYKPYREFIPEDIVPAFAHLVGTLKTLAINRWDGVRGNADHSIVLNSATEEYYATWPERIGNGRFMSSLKDFTTLETFKLDSTCLFHCLPPPLLADHLTARLPKARCHLTLPGTPSQMVPALHALAAAAAGTFPTLKPVEVTSDEGDVLKREMSLRLGYPQPKSLTGKYSRFVAIEDWDSLQQEFAAAVIRLLHIDSGNTDCFARDVLVKKGGYLRRREM</sequence>
<keyword evidence="2" id="KW-1185">Reference proteome</keyword>
<evidence type="ECO:0008006" key="3">
    <source>
        <dbReference type="Google" id="ProtNLM"/>
    </source>
</evidence>
<comment type="caution">
    <text evidence="1">The sequence shown here is derived from an EMBL/GenBank/DDBJ whole genome shotgun (WGS) entry which is preliminary data.</text>
</comment>
<accession>A0ABR0SI38</accession>
<protein>
    <recommendedName>
        <fullName evidence="3">F-box domain-containing protein</fullName>
    </recommendedName>
</protein>
<reference evidence="1 2" key="1">
    <citation type="submission" date="2024-01" db="EMBL/GenBank/DDBJ databases">
        <title>Complete genome of Cladobotryum mycophilum ATHUM6906.</title>
        <authorList>
            <person name="Christinaki A.C."/>
            <person name="Myridakis A.I."/>
            <person name="Kouvelis V.N."/>
        </authorList>
    </citation>
    <scope>NUCLEOTIDE SEQUENCE [LARGE SCALE GENOMIC DNA]</scope>
    <source>
        <strain evidence="1 2">ATHUM6906</strain>
    </source>
</reference>
<organism evidence="1 2">
    <name type="scientific">Cladobotryum mycophilum</name>
    <dbReference type="NCBI Taxonomy" id="491253"/>
    <lineage>
        <taxon>Eukaryota</taxon>
        <taxon>Fungi</taxon>
        <taxon>Dikarya</taxon>
        <taxon>Ascomycota</taxon>
        <taxon>Pezizomycotina</taxon>
        <taxon>Sordariomycetes</taxon>
        <taxon>Hypocreomycetidae</taxon>
        <taxon>Hypocreales</taxon>
        <taxon>Hypocreaceae</taxon>
        <taxon>Cladobotryum</taxon>
    </lineage>
</organism>
<proteinExistence type="predicted"/>